<dbReference type="GO" id="GO:0044183">
    <property type="term" value="F:protein folding chaperone"/>
    <property type="evidence" value="ECO:0007669"/>
    <property type="project" value="InterPro"/>
</dbReference>
<dbReference type="Pfam" id="PF02341">
    <property type="entry name" value="RbcX"/>
    <property type="match status" value="1"/>
</dbReference>
<evidence type="ECO:0000256" key="1">
    <source>
        <dbReference type="ARBA" id="ARBA00022531"/>
    </source>
</evidence>
<name>C1E4V2_MICCC</name>
<accession>C1E4V2</accession>
<feature type="region of interest" description="Disordered" evidence="4">
    <location>
        <begin position="226"/>
        <end position="250"/>
    </location>
</feature>
<dbReference type="OrthoDB" id="497887at2759"/>
<dbReference type="KEGG" id="mis:MICPUN_58167"/>
<protein>
    <submittedName>
        <fullName evidence="5">Uncharacterized protein</fullName>
    </submittedName>
</protein>
<reference evidence="5 6" key="1">
    <citation type="journal article" date="2009" name="Science">
        <title>Green evolution and dynamic adaptations revealed by genomes of the marine picoeukaryotes Micromonas.</title>
        <authorList>
            <person name="Worden A.Z."/>
            <person name="Lee J.H."/>
            <person name="Mock T."/>
            <person name="Rouze P."/>
            <person name="Simmons M.P."/>
            <person name="Aerts A.L."/>
            <person name="Allen A.E."/>
            <person name="Cuvelier M.L."/>
            <person name="Derelle E."/>
            <person name="Everett M.V."/>
            <person name="Foulon E."/>
            <person name="Grimwood J."/>
            <person name="Gundlach H."/>
            <person name="Henrissat B."/>
            <person name="Napoli C."/>
            <person name="McDonald S.M."/>
            <person name="Parker M.S."/>
            <person name="Rombauts S."/>
            <person name="Salamov A."/>
            <person name="Von Dassow P."/>
            <person name="Badger J.H."/>
            <person name="Coutinho P.M."/>
            <person name="Demir E."/>
            <person name="Dubchak I."/>
            <person name="Gentemann C."/>
            <person name="Eikrem W."/>
            <person name="Gready J.E."/>
            <person name="John U."/>
            <person name="Lanier W."/>
            <person name="Lindquist E.A."/>
            <person name="Lucas S."/>
            <person name="Mayer K.F."/>
            <person name="Moreau H."/>
            <person name="Not F."/>
            <person name="Otillar R."/>
            <person name="Panaud O."/>
            <person name="Pangilinan J."/>
            <person name="Paulsen I."/>
            <person name="Piegu B."/>
            <person name="Poliakov A."/>
            <person name="Robbens S."/>
            <person name="Schmutz J."/>
            <person name="Toulza E."/>
            <person name="Wyss T."/>
            <person name="Zelensky A."/>
            <person name="Zhou K."/>
            <person name="Armbrust E.V."/>
            <person name="Bhattacharya D."/>
            <person name="Goodenough U.W."/>
            <person name="Van de Peer Y."/>
            <person name="Grigoriev I.V."/>
        </authorList>
    </citation>
    <scope>NUCLEOTIDE SEQUENCE [LARGE SCALE GENOMIC DNA]</scope>
    <source>
        <strain evidence="6">RCC299 / NOUM17</strain>
    </source>
</reference>
<evidence type="ECO:0000256" key="2">
    <source>
        <dbReference type="ARBA" id="ARBA00023186"/>
    </source>
</evidence>
<dbReference type="Proteomes" id="UP000002009">
    <property type="component" value="Chromosome 4"/>
</dbReference>
<evidence type="ECO:0000313" key="5">
    <source>
        <dbReference type="EMBL" id="ACO63184.1"/>
    </source>
</evidence>
<dbReference type="GeneID" id="8243211"/>
<dbReference type="RefSeq" id="XP_002501926.1">
    <property type="nucleotide sequence ID" value="XM_002501880.1"/>
</dbReference>
<dbReference type="InParanoid" id="C1E4V2"/>
<gene>
    <name evidence="5" type="ORF">MICPUN_58167</name>
</gene>
<evidence type="ECO:0000256" key="3">
    <source>
        <dbReference type="ARBA" id="ARBA00023300"/>
    </source>
</evidence>
<keyword evidence="2" id="KW-0143">Chaperone</keyword>
<dbReference type="InterPro" id="IPR003435">
    <property type="entry name" value="Chaperonin_RcbX"/>
</dbReference>
<dbReference type="SUPFAM" id="SSF158615">
    <property type="entry name" value="RbcX-like"/>
    <property type="match status" value="1"/>
</dbReference>
<organism evidence="5 6">
    <name type="scientific">Micromonas commoda (strain RCC299 / NOUM17 / CCMP2709)</name>
    <name type="common">Picoplanktonic green alga</name>
    <dbReference type="NCBI Taxonomy" id="296587"/>
    <lineage>
        <taxon>Eukaryota</taxon>
        <taxon>Viridiplantae</taxon>
        <taxon>Chlorophyta</taxon>
        <taxon>Mamiellophyceae</taxon>
        <taxon>Mamiellales</taxon>
        <taxon>Mamiellaceae</taxon>
        <taxon>Micromonas</taxon>
    </lineage>
</organism>
<dbReference type="GO" id="GO:0015979">
    <property type="term" value="P:photosynthesis"/>
    <property type="evidence" value="ECO:0007669"/>
    <property type="project" value="UniProtKB-KW"/>
</dbReference>
<dbReference type="InterPro" id="IPR038052">
    <property type="entry name" value="Chaperonin_RbcX_sf"/>
</dbReference>
<feature type="compositionally biased region" description="Polar residues" evidence="4">
    <location>
        <begin position="233"/>
        <end position="250"/>
    </location>
</feature>
<keyword evidence="1" id="KW-0602">Photosynthesis</keyword>
<dbReference type="PANTHER" id="PTHR33791">
    <property type="entry name" value="CHAPERONIN-LIKE RBCX PROTEIN 1, CHLOROPLASTIC"/>
    <property type="match status" value="1"/>
</dbReference>
<keyword evidence="3" id="KW-0120">Carbon dioxide fixation</keyword>
<evidence type="ECO:0000313" key="6">
    <source>
        <dbReference type="Proteomes" id="UP000002009"/>
    </source>
</evidence>
<evidence type="ECO:0000256" key="4">
    <source>
        <dbReference type="SAM" id="MobiDB-lite"/>
    </source>
</evidence>
<dbReference type="PANTHER" id="PTHR33791:SF1">
    <property type="entry name" value="RUBISCO CHAPERONE RBCX"/>
    <property type="match status" value="1"/>
</dbReference>
<dbReference type="GO" id="GO:0110102">
    <property type="term" value="P:ribulose bisphosphate carboxylase complex assembly"/>
    <property type="evidence" value="ECO:0007669"/>
    <property type="project" value="InterPro"/>
</dbReference>
<dbReference type="Gene3D" id="1.10.1200.210">
    <property type="entry name" value="Chaperonin-like RbcX"/>
    <property type="match status" value="2"/>
</dbReference>
<proteinExistence type="predicted"/>
<sequence>MATSLSTHQLFTPAGLTGRRVSRGASRRRATSVRVRASYGDAQDGDSEQMHVPEDAFKNEMGHNISPERKAATALGNLFTMAATRVILDQFTGTRHRSPVYYKMVRAVRGPDVAPPPPTPRAPLAPDLEPRKNPVLPAAPLTFFSLATQVDFLSENPLRNGNEWLAKLMREPDNDLRITAMRIIETRRVFAESEFNWEVMNRVAKEEIDDDTLEMNKQMLMRSLGVSVEGSPSEMSGSAERQQSEANSSW</sequence>
<keyword evidence="6" id="KW-1185">Reference proteome</keyword>
<feature type="compositionally biased region" description="Basic residues" evidence="4">
    <location>
        <begin position="20"/>
        <end position="31"/>
    </location>
</feature>
<dbReference type="AlphaFoldDB" id="C1E4V2"/>
<dbReference type="EMBL" id="CP001325">
    <property type="protein sequence ID" value="ACO63184.1"/>
    <property type="molecule type" value="Genomic_DNA"/>
</dbReference>
<dbReference type="GO" id="GO:0015977">
    <property type="term" value="P:carbon fixation"/>
    <property type="evidence" value="ECO:0007669"/>
    <property type="project" value="UniProtKB-KW"/>
</dbReference>
<feature type="region of interest" description="Disordered" evidence="4">
    <location>
        <begin position="15"/>
        <end position="49"/>
    </location>
</feature>